<feature type="compositionally biased region" description="Basic residues" evidence="1">
    <location>
        <begin position="42"/>
        <end position="53"/>
    </location>
</feature>
<sequence>MAGRSACGRGRGRPGPCVPCGGYTGRSPGGSSASTCRSAGSLRRRWRKRKTKR</sequence>
<reference evidence="2" key="2">
    <citation type="journal article" date="2015" name="Data Brief">
        <title>Shoot transcriptome of the giant reed, Arundo donax.</title>
        <authorList>
            <person name="Barrero R.A."/>
            <person name="Guerrero F.D."/>
            <person name="Moolhuijzen P."/>
            <person name="Goolsby J.A."/>
            <person name="Tidwell J."/>
            <person name="Bellgard S.E."/>
            <person name="Bellgard M.I."/>
        </authorList>
    </citation>
    <scope>NUCLEOTIDE SEQUENCE</scope>
    <source>
        <tissue evidence="2">Shoot tissue taken approximately 20 cm above the soil surface</tissue>
    </source>
</reference>
<reference evidence="2" key="1">
    <citation type="submission" date="2014-09" db="EMBL/GenBank/DDBJ databases">
        <authorList>
            <person name="Magalhaes I.L.F."/>
            <person name="Oliveira U."/>
            <person name="Santos F.R."/>
            <person name="Vidigal T.H.D.A."/>
            <person name="Brescovit A.D."/>
            <person name="Santos A.J."/>
        </authorList>
    </citation>
    <scope>NUCLEOTIDE SEQUENCE</scope>
    <source>
        <tissue evidence="2">Shoot tissue taken approximately 20 cm above the soil surface</tissue>
    </source>
</reference>
<dbReference type="EMBL" id="GBRH01273009">
    <property type="protein sequence ID" value="JAD24886.1"/>
    <property type="molecule type" value="Transcribed_RNA"/>
</dbReference>
<feature type="region of interest" description="Disordered" evidence="1">
    <location>
        <begin position="1"/>
        <end position="53"/>
    </location>
</feature>
<protein>
    <submittedName>
        <fullName evidence="2">Uncharacterized protein</fullName>
    </submittedName>
</protein>
<accession>A0A0A8YGF5</accession>
<evidence type="ECO:0000256" key="1">
    <source>
        <dbReference type="SAM" id="MobiDB-lite"/>
    </source>
</evidence>
<dbReference type="AlphaFoldDB" id="A0A0A8YGF5"/>
<organism evidence="2">
    <name type="scientific">Arundo donax</name>
    <name type="common">Giant reed</name>
    <name type="synonym">Donax arundinaceus</name>
    <dbReference type="NCBI Taxonomy" id="35708"/>
    <lineage>
        <taxon>Eukaryota</taxon>
        <taxon>Viridiplantae</taxon>
        <taxon>Streptophyta</taxon>
        <taxon>Embryophyta</taxon>
        <taxon>Tracheophyta</taxon>
        <taxon>Spermatophyta</taxon>
        <taxon>Magnoliopsida</taxon>
        <taxon>Liliopsida</taxon>
        <taxon>Poales</taxon>
        <taxon>Poaceae</taxon>
        <taxon>PACMAD clade</taxon>
        <taxon>Arundinoideae</taxon>
        <taxon>Arundineae</taxon>
        <taxon>Arundo</taxon>
    </lineage>
</organism>
<name>A0A0A8YGF5_ARUDO</name>
<feature type="compositionally biased region" description="Polar residues" evidence="1">
    <location>
        <begin position="29"/>
        <end position="38"/>
    </location>
</feature>
<evidence type="ECO:0000313" key="2">
    <source>
        <dbReference type="EMBL" id="JAD24886.1"/>
    </source>
</evidence>
<proteinExistence type="predicted"/>